<sequence length="135" mass="14157">MIRYSLTCSEGHDFDSWFASSAAFDTLSEAGRVACPSCGSARVSKALMAPGVGAGGGDAALSGAAPHPLELLRREIEAKSEYVGRDFASRARAMHEGAAPARPIHGEARPAEARVLIEEGVPIAPLPFRPRAKTN</sequence>
<dbReference type="Pfam" id="PF06676">
    <property type="entry name" value="DUF1178"/>
    <property type="match status" value="1"/>
</dbReference>
<dbReference type="EMBL" id="SNAA01000008">
    <property type="protein sequence ID" value="TDL79670.1"/>
    <property type="molecule type" value="Genomic_DNA"/>
</dbReference>
<gene>
    <name evidence="1" type="ORF">E2L08_08675</name>
</gene>
<accession>A0A4R6A7M1</accession>
<protein>
    <submittedName>
        <fullName evidence="1">DUF1178 family protein</fullName>
    </submittedName>
</protein>
<dbReference type="OrthoDB" id="9799894at2"/>
<keyword evidence="2" id="KW-1185">Reference proteome</keyword>
<evidence type="ECO:0000313" key="1">
    <source>
        <dbReference type="EMBL" id="TDL79670.1"/>
    </source>
</evidence>
<dbReference type="Proteomes" id="UP000295701">
    <property type="component" value="Unassembled WGS sequence"/>
</dbReference>
<proteinExistence type="predicted"/>
<dbReference type="InterPro" id="IPR009562">
    <property type="entry name" value="DUF1178"/>
</dbReference>
<name>A0A4R6A7M1_9RHOB</name>
<evidence type="ECO:0000313" key="2">
    <source>
        <dbReference type="Proteomes" id="UP000295701"/>
    </source>
</evidence>
<organism evidence="1 2">
    <name type="scientific">Palleronia sediminis</name>
    <dbReference type="NCBI Taxonomy" id="2547833"/>
    <lineage>
        <taxon>Bacteria</taxon>
        <taxon>Pseudomonadati</taxon>
        <taxon>Pseudomonadota</taxon>
        <taxon>Alphaproteobacteria</taxon>
        <taxon>Rhodobacterales</taxon>
        <taxon>Roseobacteraceae</taxon>
        <taxon>Palleronia</taxon>
    </lineage>
</organism>
<dbReference type="AlphaFoldDB" id="A0A4R6A7M1"/>
<dbReference type="RefSeq" id="WP_133396681.1">
    <property type="nucleotide sequence ID" value="NZ_SNAA01000008.1"/>
</dbReference>
<dbReference type="PIRSF" id="PIRSF032131">
    <property type="entry name" value="UCP032131"/>
    <property type="match status" value="1"/>
</dbReference>
<comment type="caution">
    <text evidence="1">The sequence shown here is derived from an EMBL/GenBank/DDBJ whole genome shotgun (WGS) entry which is preliminary data.</text>
</comment>
<reference evidence="1 2" key="1">
    <citation type="submission" date="2019-03" db="EMBL/GenBank/DDBJ databases">
        <title>Primorskyibacter sp. SS33 isolated from sediments.</title>
        <authorList>
            <person name="Xunke S."/>
        </authorList>
    </citation>
    <scope>NUCLEOTIDE SEQUENCE [LARGE SCALE GENOMIC DNA]</scope>
    <source>
        <strain evidence="1 2">SS33</strain>
    </source>
</reference>